<keyword evidence="3" id="KW-0325">Glycoprotein</keyword>
<dbReference type="InterPro" id="IPR011043">
    <property type="entry name" value="Gal_Oxase/kelch_b-propeller"/>
</dbReference>
<dbReference type="InterPro" id="IPR013519">
    <property type="entry name" value="Int_alpha_beta-p"/>
</dbReference>
<keyword evidence="1" id="KW-0732">Signal</keyword>
<evidence type="ECO:0008006" key="6">
    <source>
        <dbReference type="Google" id="ProtNLM"/>
    </source>
</evidence>
<sequence length="477" mass="48162">MISYIKASNTQTLDRFASSVSLSGDGNTVAVGARNEDSNATGINGDGSNDDDSAAGAVYVYRYADDSWSQQAYVKASNTGAGDLFGFSVSLSDDGNTLAVGAGWEDSNSTGINQDGSNDGAIDSGAAYVFRFSSGSWGEQAYIKASNTGGSDLFGASVSLSGDGNTLAVGAYAEDSDATGINGDGSNDNRSNTGAVYVYRFSGSSWSQQAYIKASNAGAEDYFGSPVTLSKNGSTLAVGADGEDSNATGINGDGSNDGASGAGAAYVYRFASGSWSEQAYIKASNTGGSDKFGYPVSLSDDGNTLAVGARGEDSNTTGINGDGSNDGASNAGAAYLYRFVNASWSEQAYIKASNTGSDDTFGHSLSVSGDGNTLAVGARWEDSDATGVKGDDSNDSASNAGAVYVYRFADANWSEQVYIKASNTGSDDYFGRAAAVSLSADGNTLAVGADEEDSIATGINGDGSDDSASGAGAVFIY</sequence>
<evidence type="ECO:0000313" key="5">
    <source>
        <dbReference type="Proteomes" id="UP000235387"/>
    </source>
</evidence>
<evidence type="ECO:0000256" key="2">
    <source>
        <dbReference type="ARBA" id="ARBA00022737"/>
    </source>
</evidence>
<dbReference type="EMBL" id="MDAL01000056">
    <property type="protein sequence ID" value="PMN88461.1"/>
    <property type="molecule type" value="Genomic_DNA"/>
</dbReference>
<dbReference type="Proteomes" id="UP000235387">
    <property type="component" value="Unassembled WGS sequence"/>
</dbReference>
<keyword evidence="2" id="KW-0677">Repeat</keyword>
<dbReference type="Pfam" id="PF14312">
    <property type="entry name" value="FG-GAP_2"/>
    <property type="match status" value="5"/>
</dbReference>
<comment type="caution">
    <text evidence="4">The sequence shown here is derived from an EMBL/GenBank/DDBJ whole genome shotgun (WGS) entry which is preliminary data.</text>
</comment>
<evidence type="ECO:0000313" key="4">
    <source>
        <dbReference type="EMBL" id="PMN88461.1"/>
    </source>
</evidence>
<gene>
    <name evidence="4" type="ORF">BCT23_24020</name>
</gene>
<dbReference type="Gene3D" id="2.130.10.130">
    <property type="entry name" value="Integrin alpha, N-terminal"/>
    <property type="match status" value="3"/>
</dbReference>
<organism evidence="4 5">
    <name type="scientific">Enterovibrio norvegicus</name>
    <dbReference type="NCBI Taxonomy" id="188144"/>
    <lineage>
        <taxon>Bacteria</taxon>
        <taxon>Pseudomonadati</taxon>
        <taxon>Pseudomonadota</taxon>
        <taxon>Gammaproteobacteria</taxon>
        <taxon>Vibrionales</taxon>
        <taxon>Vibrionaceae</taxon>
        <taxon>Enterovibrio</taxon>
    </lineage>
</organism>
<dbReference type="InterPro" id="IPR013517">
    <property type="entry name" value="FG-GAP"/>
</dbReference>
<dbReference type="InterPro" id="IPR028994">
    <property type="entry name" value="Integrin_alpha_N"/>
</dbReference>
<reference evidence="5" key="1">
    <citation type="submission" date="2016-07" db="EMBL/GenBank/DDBJ databases">
        <title>Nontailed viruses are major unrecognized killers of bacteria in the ocean.</title>
        <authorList>
            <person name="Kauffman K."/>
            <person name="Hussain F."/>
            <person name="Yang J."/>
            <person name="Arevalo P."/>
            <person name="Brown J."/>
            <person name="Cutler M."/>
            <person name="Kelly L."/>
            <person name="Polz M.F."/>
        </authorList>
    </citation>
    <scope>NUCLEOTIDE SEQUENCE [LARGE SCALE GENOMIC DNA]</scope>
    <source>
        <strain evidence="5">10N.261.45.A10</strain>
    </source>
</reference>
<accession>A0A2N7L4Y5</accession>
<dbReference type="SMART" id="SM00191">
    <property type="entry name" value="Int_alpha"/>
    <property type="match status" value="6"/>
</dbReference>
<protein>
    <recommendedName>
        <fullName evidence="6">Integrin</fullName>
    </recommendedName>
</protein>
<dbReference type="PANTHER" id="PTHR36220:SF1">
    <property type="entry name" value="GAMMA TUBULIN COMPLEX COMPONENT C-TERMINAL DOMAIN-CONTAINING PROTEIN"/>
    <property type="match status" value="1"/>
</dbReference>
<name>A0A2N7L4Y5_9GAMM</name>
<proteinExistence type="predicted"/>
<evidence type="ECO:0000256" key="1">
    <source>
        <dbReference type="ARBA" id="ARBA00022729"/>
    </source>
</evidence>
<dbReference type="AlphaFoldDB" id="A0A2N7L4Y5"/>
<dbReference type="SUPFAM" id="SSF50965">
    <property type="entry name" value="Galactose oxidase, central domain"/>
    <property type="match status" value="1"/>
</dbReference>
<dbReference type="PANTHER" id="PTHR36220">
    <property type="entry name" value="UNNAMED PRODUCT"/>
    <property type="match status" value="1"/>
</dbReference>
<evidence type="ECO:0000256" key="3">
    <source>
        <dbReference type="ARBA" id="ARBA00023180"/>
    </source>
</evidence>